<keyword evidence="5" id="KW-0408">Iron</keyword>
<feature type="domain" description="Aminotransferase class V" evidence="8">
    <location>
        <begin position="1"/>
        <end position="169"/>
    </location>
</feature>
<keyword evidence="3" id="KW-0479">Metal-binding</keyword>
<comment type="cofactor">
    <cofactor evidence="1 7">
        <name>pyridoxal 5'-phosphate</name>
        <dbReference type="ChEBI" id="CHEBI:597326"/>
    </cofactor>
</comment>
<dbReference type="InterPro" id="IPR020578">
    <property type="entry name" value="Aminotrans_V_PyrdxlP_BS"/>
</dbReference>
<gene>
    <name evidence="9" type="ORF">AYI68_g5386</name>
</gene>
<dbReference type="Gene3D" id="3.40.640.10">
    <property type="entry name" value="Type I PLP-dependent aspartate aminotransferase-like (Major domain)"/>
    <property type="match status" value="1"/>
</dbReference>
<dbReference type="InterPro" id="IPR000192">
    <property type="entry name" value="Aminotrans_V_dom"/>
</dbReference>
<dbReference type="GO" id="GO:0046872">
    <property type="term" value="F:metal ion binding"/>
    <property type="evidence" value="ECO:0007669"/>
    <property type="project" value="UniProtKB-KW"/>
</dbReference>
<feature type="non-terminal residue" evidence="9">
    <location>
        <position position="1"/>
    </location>
</feature>
<dbReference type="Proteomes" id="UP000187455">
    <property type="component" value="Unassembled WGS sequence"/>
</dbReference>
<proteinExistence type="inferred from homology"/>
<dbReference type="InterPro" id="IPR015421">
    <property type="entry name" value="PyrdxlP-dep_Trfase_major"/>
</dbReference>
<evidence type="ECO:0000256" key="6">
    <source>
        <dbReference type="ARBA" id="ARBA00023014"/>
    </source>
</evidence>
<protein>
    <submittedName>
        <fullName evidence="9">Cysteine desulfurase, mitochondrial</fullName>
    </submittedName>
</protein>
<evidence type="ECO:0000256" key="3">
    <source>
        <dbReference type="ARBA" id="ARBA00022723"/>
    </source>
</evidence>
<organism evidence="9 10">
    <name type="scientific">Smittium mucronatum</name>
    <dbReference type="NCBI Taxonomy" id="133383"/>
    <lineage>
        <taxon>Eukaryota</taxon>
        <taxon>Fungi</taxon>
        <taxon>Fungi incertae sedis</taxon>
        <taxon>Zoopagomycota</taxon>
        <taxon>Kickxellomycotina</taxon>
        <taxon>Harpellomycetes</taxon>
        <taxon>Harpellales</taxon>
        <taxon>Legeriomycetaceae</taxon>
        <taxon>Smittium</taxon>
    </lineage>
</organism>
<evidence type="ECO:0000259" key="8">
    <source>
        <dbReference type="Pfam" id="PF00266"/>
    </source>
</evidence>
<dbReference type="GO" id="GO:0005829">
    <property type="term" value="C:cytosol"/>
    <property type="evidence" value="ECO:0007669"/>
    <property type="project" value="TreeGrafter"/>
</dbReference>
<dbReference type="AlphaFoldDB" id="A0A1R0GUJ0"/>
<dbReference type="GO" id="GO:0051536">
    <property type="term" value="F:iron-sulfur cluster binding"/>
    <property type="evidence" value="ECO:0007669"/>
    <property type="project" value="UniProtKB-KW"/>
</dbReference>
<dbReference type="PROSITE" id="PS00595">
    <property type="entry name" value="AA_TRANSFER_CLASS_5"/>
    <property type="match status" value="1"/>
</dbReference>
<evidence type="ECO:0000256" key="1">
    <source>
        <dbReference type="ARBA" id="ARBA00001933"/>
    </source>
</evidence>
<dbReference type="GO" id="GO:0005739">
    <property type="term" value="C:mitochondrion"/>
    <property type="evidence" value="ECO:0007669"/>
    <property type="project" value="TreeGrafter"/>
</dbReference>
<dbReference type="EMBL" id="LSSL01003408">
    <property type="protein sequence ID" value="OLY80518.1"/>
    <property type="molecule type" value="Genomic_DNA"/>
</dbReference>
<evidence type="ECO:0000256" key="5">
    <source>
        <dbReference type="ARBA" id="ARBA00023004"/>
    </source>
</evidence>
<dbReference type="OrthoDB" id="10250117at2759"/>
<sequence>IITTQIEHKCVLDSCRVLGETGRFEITYLPVDKDGLVDPAELAAAIRPNTVLVSIMLVNNEIGCVQKMREIGQICRAHKGLFLHSDAAQGIGKIPISVDELDVDLMSISGHKLYGPKGVGALYTRRRPRVRLEPIISGGGQERGLRSGTLAPALVAGLGSAAEISMYEMEVTKFYFYKILTN</sequence>
<dbReference type="Pfam" id="PF00266">
    <property type="entry name" value="Aminotran_5"/>
    <property type="match status" value="1"/>
</dbReference>
<evidence type="ECO:0000256" key="2">
    <source>
        <dbReference type="ARBA" id="ARBA00006490"/>
    </source>
</evidence>
<dbReference type="PANTHER" id="PTHR11601:SF34">
    <property type="entry name" value="CYSTEINE DESULFURASE"/>
    <property type="match status" value="1"/>
</dbReference>
<dbReference type="STRING" id="133383.A0A1R0GUJ0"/>
<dbReference type="InterPro" id="IPR015424">
    <property type="entry name" value="PyrdxlP-dep_Trfase"/>
</dbReference>
<dbReference type="GO" id="GO:0016226">
    <property type="term" value="P:iron-sulfur cluster assembly"/>
    <property type="evidence" value="ECO:0007669"/>
    <property type="project" value="TreeGrafter"/>
</dbReference>
<reference evidence="9 10" key="1">
    <citation type="journal article" date="2016" name="Mol. Biol. Evol.">
        <title>Genome-Wide Survey of Gut Fungi (Harpellales) Reveals the First Horizontally Transferred Ubiquitin Gene from a Mosquito Host.</title>
        <authorList>
            <person name="Wang Y."/>
            <person name="White M.M."/>
            <person name="Kvist S."/>
            <person name="Moncalvo J.M."/>
        </authorList>
    </citation>
    <scope>NUCLEOTIDE SEQUENCE [LARGE SCALE GENOMIC DNA]</scope>
    <source>
        <strain evidence="9 10">ALG-7-W6</strain>
    </source>
</reference>
<accession>A0A1R0GUJ0</accession>
<keyword evidence="10" id="KW-1185">Reference proteome</keyword>
<keyword evidence="6" id="KW-0411">Iron-sulfur</keyword>
<dbReference type="GO" id="GO:0031071">
    <property type="term" value="F:cysteine desulfurase activity"/>
    <property type="evidence" value="ECO:0007669"/>
    <property type="project" value="TreeGrafter"/>
</dbReference>
<dbReference type="SUPFAM" id="SSF53383">
    <property type="entry name" value="PLP-dependent transferases"/>
    <property type="match status" value="1"/>
</dbReference>
<dbReference type="PANTHER" id="PTHR11601">
    <property type="entry name" value="CYSTEINE DESULFURYLASE FAMILY MEMBER"/>
    <property type="match status" value="1"/>
</dbReference>
<name>A0A1R0GUJ0_9FUNG</name>
<evidence type="ECO:0000313" key="10">
    <source>
        <dbReference type="Proteomes" id="UP000187455"/>
    </source>
</evidence>
<evidence type="ECO:0000256" key="4">
    <source>
        <dbReference type="ARBA" id="ARBA00022898"/>
    </source>
</evidence>
<keyword evidence="4" id="KW-0663">Pyridoxal phosphate</keyword>
<evidence type="ECO:0000256" key="7">
    <source>
        <dbReference type="RuleBase" id="RU004504"/>
    </source>
</evidence>
<evidence type="ECO:0000313" key="9">
    <source>
        <dbReference type="EMBL" id="OLY80518.1"/>
    </source>
</evidence>
<comment type="caution">
    <text evidence="9">The sequence shown here is derived from an EMBL/GenBank/DDBJ whole genome shotgun (WGS) entry which is preliminary data.</text>
</comment>
<comment type="similarity">
    <text evidence="2">Belongs to the class-V pyridoxal-phosphate-dependent aminotransferase family. NifS/IscS subfamily.</text>
</comment>